<dbReference type="PANTHER" id="PTHR10625:SF38">
    <property type="entry name" value="HISTONE DEACETYLASE 6, ISOFORM G"/>
    <property type="match status" value="1"/>
</dbReference>
<dbReference type="GO" id="GO:0141221">
    <property type="term" value="F:histone deacetylase activity, hydrolytic mechanism"/>
    <property type="evidence" value="ECO:0007669"/>
    <property type="project" value="UniProtKB-EC"/>
</dbReference>
<dbReference type="GO" id="GO:0000118">
    <property type="term" value="C:histone deacetylase complex"/>
    <property type="evidence" value="ECO:0007669"/>
    <property type="project" value="TreeGrafter"/>
</dbReference>
<evidence type="ECO:0000256" key="2">
    <source>
        <dbReference type="SAM" id="MobiDB-lite"/>
    </source>
</evidence>
<dbReference type="InterPro" id="IPR023696">
    <property type="entry name" value="Ureohydrolase_dom_sf"/>
</dbReference>
<feature type="compositionally biased region" description="Polar residues" evidence="2">
    <location>
        <begin position="1"/>
        <end position="10"/>
    </location>
</feature>
<evidence type="ECO:0000313" key="5">
    <source>
        <dbReference type="Proteomes" id="UP001153954"/>
    </source>
</evidence>
<dbReference type="EMBL" id="CAKOGL010000025">
    <property type="protein sequence ID" value="CAH2102127.1"/>
    <property type="molecule type" value="Genomic_DNA"/>
</dbReference>
<dbReference type="Gene3D" id="3.40.800.20">
    <property type="entry name" value="Histone deacetylase domain"/>
    <property type="match status" value="1"/>
</dbReference>
<dbReference type="AlphaFoldDB" id="A0AAU9UW85"/>
<feature type="region of interest" description="Disordered" evidence="2">
    <location>
        <begin position="1"/>
        <end position="41"/>
    </location>
</feature>
<gene>
    <name evidence="4" type="ORF">EEDITHA_LOCUS16806</name>
</gene>
<dbReference type="SUPFAM" id="SSF52768">
    <property type="entry name" value="Arginase/deacetylase"/>
    <property type="match status" value="1"/>
</dbReference>
<feature type="domain" description="Histone deacetylase" evidence="3">
    <location>
        <begin position="107"/>
        <end position="271"/>
    </location>
</feature>
<dbReference type="Pfam" id="PF00850">
    <property type="entry name" value="Hist_deacetyl"/>
    <property type="match status" value="1"/>
</dbReference>
<proteinExistence type="predicted"/>
<dbReference type="GO" id="GO:0040029">
    <property type="term" value="P:epigenetic regulation of gene expression"/>
    <property type="evidence" value="ECO:0007669"/>
    <property type="project" value="TreeGrafter"/>
</dbReference>
<dbReference type="InterPro" id="IPR023801">
    <property type="entry name" value="His_deacetylse_dom"/>
</dbReference>
<protein>
    <recommendedName>
        <fullName evidence="3">Histone deacetylase domain-containing protein</fullName>
    </recommendedName>
</protein>
<evidence type="ECO:0000256" key="1">
    <source>
        <dbReference type="ARBA" id="ARBA00048287"/>
    </source>
</evidence>
<organism evidence="4 5">
    <name type="scientific">Euphydryas editha</name>
    <name type="common">Edith's checkerspot</name>
    <dbReference type="NCBI Taxonomy" id="104508"/>
    <lineage>
        <taxon>Eukaryota</taxon>
        <taxon>Metazoa</taxon>
        <taxon>Ecdysozoa</taxon>
        <taxon>Arthropoda</taxon>
        <taxon>Hexapoda</taxon>
        <taxon>Insecta</taxon>
        <taxon>Pterygota</taxon>
        <taxon>Neoptera</taxon>
        <taxon>Endopterygota</taxon>
        <taxon>Lepidoptera</taxon>
        <taxon>Glossata</taxon>
        <taxon>Ditrysia</taxon>
        <taxon>Papilionoidea</taxon>
        <taxon>Nymphalidae</taxon>
        <taxon>Nymphalinae</taxon>
        <taxon>Euphydryas</taxon>
    </lineage>
</organism>
<name>A0AAU9UW85_EUPED</name>
<sequence>MADPASTQIRRSAGEGKKTPPSSVVTRNGARKAKIQTRAMSAGVKPSASVIAAKKKAQQKKKQIVDTVLRDPYQVAMDSKSKVRKPTGLVTEPRMTEHRCLWDDNYPECPERLIGVIKRCEELNLIEQCKVITPRAATKEELHTLHSPTVYDMLEKTHKNNDIEYLEELSSKYDAIYIHPTTHELALIAAGSTIEMVDHIISGEIQNGAAFVRPPGHHAMRSEPCGYCFYNNVALAAHHAIHKRGLERILIVDWDVHHGQATQQMFYDDPR</sequence>
<reference evidence="4" key="1">
    <citation type="submission" date="2022-03" db="EMBL/GenBank/DDBJ databases">
        <authorList>
            <person name="Tunstrom K."/>
        </authorList>
    </citation>
    <scope>NUCLEOTIDE SEQUENCE</scope>
</reference>
<accession>A0AAU9UW85</accession>
<dbReference type="InterPro" id="IPR037138">
    <property type="entry name" value="His_deacetylse_dom_sf"/>
</dbReference>
<comment type="catalytic activity">
    <reaction evidence="1">
        <text>N(6)-acetyl-L-lysyl-[histone] + H2O = L-lysyl-[histone] + acetate</text>
        <dbReference type="Rhea" id="RHEA:58196"/>
        <dbReference type="Rhea" id="RHEA-COMP:9845"/>
        <dbReference type="Rhea" id="RHEA-COMP:11338"/>
        <dbReference type="ChEBI" id="CHEBI:15377"/>
        <dbReference type="ChEBI" id="CHEBI:29969"/>
        <dbReference type="ChEBI" id="CHEBI:30089"/>
        <dbReference type="ChEBI" id="CHEBI:61930"/>
        <dbReference type="EC" id="3.5.1.98"/>
    </reaction>
</comment>
<dbReference type="InterPro" id="IPR000286">
    <property type="entry name" value="HDACs"/>
</dbReference>
<keyword evidence="5" id="KW-1185">Reference proteome</keyword>
<comment type="caution">
    <text evidence="4">The sequence shown here is derived from an EMBL/GenBank/DDBJ whole genome shotgun (WGS) entry which is preliminary data.</text>
</comment>
<dbReference type="PANTHER" id="PTHR10625">
    <property type="entry name" value="HISTONE DEACETYLASE HDAC1-RELATED"/>
    <property type="match status" value="1"/>
</dbReference>
<dbReference type="Proteomes" id="UP001153954">
    <property type="component" value="Unassembled WGS sequence"/>
</dbReference>
<evidence type="ECO:0000313" key="4">
    <source>
        <dbReference type="EMBL" id="CAH2102127.1"/>
    </source>
</evidence>
<dbReference type="PRINTS" id="PR01270">
    <property type="entry name" value="HDASUPER"/>
</dbReference>
<evidence type="ECO:0000259" key="3">
    <source>
        <dbReference type="Pfam" id="PF00850"/>
    </source>
</evidence>